<evidence type="ECO:0000256" key="11">
    <source>
        <dbReference type="ARBA" id="ARBA00022884"/>
    </source>
</evidence>
<keyword evidence="11 16" id="KW-0694">RNA-binding</keyword>
<dbReference type="InterPro" id="IPR033714">
    <property type="entry name" value="tRNA_bind_bactPheRS"/>
</dbReference>
<accession>A0ABR9JCQ2</accession>
<dbReference type="InterPro" id="IPR036690">
    <property type="entry name" value="Fdx_antiC-bd_sf"/>
</dbReference>
<dbReference type="SUPFAM" id="SSF54991">
    <property type="entry name" value="Anticodon-binding domain of PheRS"/>
    <property type="match status" value="1"/>
</dbReference>
<comment type="cofactor">
    <cofactor evidence="15">
        <name>Mg(2+)</name>
        <dbReference type="ChEBI" id="CHEBI:18420"/>
    </cofactor>
    <text evidence="15">Binds 2 magnesium ions per tetramer.</text>
</comment>
<dbReference type="Gene3D" id="3.30.930.10">
    <property type="entry name" value="Bira Bifunctional Protein, Domain 2"/>
    <property type="match status" value="1"/>
</dbReference>
<dbReference type="Pfam" id="PF17759">
    <property type="entry name" value="tRNA_synthFbeta"/>
    <property type="match status" value="1"/>
</dbReference>
<feature type="binding site" evidence="15">
    <location>
        <position position="490"/>
    </location>
    <ligand>
        <name>Mg(2+)</name>
        <dbReference type="ChEBI" id="CHEBI:18420"/>
        <note>shared with alpha subunit</note>
    </ligand>
</feature>
<sequence length="847" mass="90317">MRIPLTWIREYTQFPAEATAEDLMAELVKVGLEEEDVHRPTDELAGPIVVGEVLEKIPEPQSNGKTINWCQVRVVPEGESQTLTHEGIDPSGVQGIVCGAHNFEVGDKVVVTLPGAVLPRDFRIAARKTYGHVSAGMIASVRELGIGEDHDGILVLSTLGLDPEPGTDAMELLGLYDSAAEINVTPDRGYAFSLRGIAREYSHATGTPFIDPAEQIQTDAAAGPGLEITLNDQDPIYGVQGCSRFVTRKVTGIDPQAPTPPWMASRLRLAGMRSISIAVDVSNYVMLELGQPNHCYDAAKLDGGIQVRRAAAGEKLVTLDEKERSLHVEDLVIADQAGPVGIAGVMGGARTEVDDTTSAVIVEAAHFDPISVSRSKRRHKLPSEASKRFERGVDPLLAPLAAQRVVDLLVELAGGTDAGELSDAGAPVLPEPILLEPALPEKLTGVSYTEEQIQQTLIAIGAEVTQSGDQLLVTPPSWRPDLTIPAALVEEIARLVGYDQIPSRLPVPPAGRGFSFSQQRRRSVYSGLAAAGFTEVLSYPFYSETANARFGRPEETEAPLPMLRLANPIASQQSTLRTTVLPGLLEALRRNVSRGFTDLALFEAGMVFLPKAQLGSATIPGLGAHPGEDVLADLDAGIPDQPLHIAAVLCGSEPAELPGAAGRRRDWADAIDAAEKVADLLRVQLEVVQGRHQAFHPGRTAELRLSGTRVGHAGELHPKVIEELDLPARTSVMELDLSALISAAPEQVSAAAFSTFPPTTQDVSLIVAQTLPAATLEATLAEGAGPLLEGIELFDVYAGEHIETGHKSLAYALRFRAEDRTLTAEEASEARASAVALASERHGAVQR</sequence>
<dbReference type="EMBL" id="JADBED010000001">
    <property type="protein sequence ID" value="MBE1523560.1"/>
    <property type="molecule type" value="Genomic_DNA"/>
</dbReference>
<comment type="subcellular location">
    <subcellularLocation>
        <location evidence="1 15">Cytoplasm</location>
    </subcellularLocation>
</comment>
<evidence type="ECO:0000256" key="8">
    <source>
        <dbReference type="ARBA" id="ARBA00022741"/>
    </source>
</evidence>
<keyword evidence="4 15" id="KW-0963">Cytoplasm</keyword>
<feature type="domain" description="TRNA-binding" evidence="17">
    <location>
        <begin position="42"/>
        <end position="170"/>
    </location>
</feature>
<evidence type="ECO:0000256" key="1">
    <source>
        <dbReference type="ARBA" id="ARBA00004496"/>
    </source>
</evidence>
<dbReference type="Gene3D" id="3.30.56.10">
    <property type="match status" value="2"/>
</dbReference>
<dbReference type="PANTHER" id="PTHR10947:SF0">
    <property type="entry name" value="PHENYLALANINE--TRNA LIGASE BETA SUBUNIT"/>
    <property type="match status" value="1"/>
</dbReference>
<keyword evidence="7 15" id="KW-0479">Metal-binding</keyword>
<proteinExistence type="inferred from homology"/>
<keyword evidence="12 15" id="KW-0648">Protein biosynthesis</keyword>
<dbReference type="Pfam" id="PF03483">
    <property type="entry name" value="B3_4"/>
    <property type="match status" value="1"/>
</dbReference>
<dbReference type="Gene3D" id="3.30.70.380">
    <property type="entry name" value="Ferrodoxin-fold anticodon-binding domain"/>
    <property type="match status" value="1"/>
</dbReference>
<dbReference type="Gene3D" id="3.50.40.10">
    <property type="entry name" value="Phenylalanyl-trna Synthetase, Chain B, domain 3"/>
    <property type="match status" value="1"/>
</dbReference>
<keyword evidence="21" id="KW-1185">Reference proteome</keyword>
<dbReference type="NCBIfam" id="TIGR00472">
    <property type="entry name" value="pheT_bact"/>
    <property type="match status" value="1"/>
</dbReference>
<dbReference type="SUPFAM" id="SSF55681">
    <property type="entry name" value="Class II aaRS and biotin synthetases"/>
    <property type="match status" value="1"/>
</dbReference>
<keyword evidence="5 16" id="KW-0820">tRNA-binding</keyword>
<keyword evidence="8 15" id="KW-0547">Nucleotide-binding</keyword>
<evidence type="ECO:0000313" key="20">
    <source>
        <dbReference type="EMBL" id="MBE1523560.1"/>
    </source>
</evidence>
<gene>
    <name evidence="15" type="primary">pheT</name>
    <name evidence="20" type="ORF">H4W27_000678</name>
</gene>
<dbReference type="RefSeq" id="WP_192594700.1">
    <property type="nucleotide sequence ID" value="NZ_BAAALJ010000027.1"/>
</dbReference>
<dbReference type="InterPro" id="IPR041616">
    <property type="entry name" value="PheRS_beta_core"/>
</dbReference>
<dbReference type="PROSITE" id="PS50886">
    <property type="entry name" value="TRBD"/>
    <property type="match status" value="1"/>
</dbReference>
<comment type="subunit">
    <text evidence="3 15">Tetramer of two alpha and two beta subunits.</text>
</comment>
<dbReference type="Gene3D" id="2.40.50.140">
    <property type="entry name" value="Nucleic acid-binding proteins"/>
    <property type="match status" value="1"/>
</dbReference>
<dbReference type="PANTHER" id="PTHR10947">
    <property type="entry name" value="PHENYLALANYL-TRNA SYNTHETASE BETA CHAIN AND LEUCINE-RICH REPEAT-CONTAINING PROTEIN 47"/>
    <property type="match status" value="1"/>
</dbReference>
<evidence type="ECO:0000256" key="10">
    <source>
        <dbReference type="ARBA" id="ARBA00022842"/>
    </source>
</evidence>
<evidence type="ECO:0000256" key="13">
    <source>
        <dbReference type="ARBA" id="ARBA00023146"/>
    </source>
</evidence>
<evidence type="ECO:0000259" key="17">
    <source>
        <dbReference type="PROSITE" id="PS50886"/>
    </source>
</evidence>
<dbReference type="CDD" id="cd02796">
    <property type="entry name" value="tRNA_bind_bactPheRS"/>
    <property type="match status" value="1"/>
</dbReference>
<dbReference type="SUPFAM" id="SSF46955">
    <property type="entry name" value="Putative DNA-binding domain"/>
    <property type="match status" value="1"/>
</dbReference>
<dbReference type="CDD" id="cd00769">
    <property type="entry name" value="PheRS_beta_core"/>
    <property type="match status" value="1"/>
</dbReference>
<dbReference type="SUPFAM" id="SSF50249">
    <property type="entry name" value="Nucleic acid-binding proteins"/>
    <property type="match status" value="1"/>
</dbReference>
<feature type="binding site" evidence="15">
    <location>
        <position position="481"/>
    </location>
    <ligand>
        <name>Mg(2+)</name>
        <dbReference type="ChEBI" id="CHEBI:18420"/>
        <note>shared with alpha subunit</note>
    </ligand>
</feature>
<evidence type="ECO:0000256" key="12">
    <source>
        <dbReference type="ARBA" id="ARBA00022917"/>
    </source>
</evidence>
<evidence type="ECO:0000256" key="5">
    <source>
        <dbReference type="ARBA" id="ARBA00022555"/>
    </source>
</evidence>
<dbReference type="SMART" id="SM00873">
    <property type="entry name" value="B3_4"/>
    <property type="match status" value="1"/>
</dbReference>
<evidence type="ECO:0000259" key="19">
    <source>
        <dbReference type="PROSITE" id="PS51483"/>
    </source>
</evidence>
<evidence type="ECO:0000256" key="6">
    <source>
        <dbReference type="ARBA" id="ARBA00022598"/>
    </source>
</evidence>
<dbReference type="SMART" id="SM00896">
    <property type="entry name" value="FDX-ACB"/>
    <property type="match status" value="1"/>
</dbReference>
<comment type="caution">
    <text evidence="20">The sequence shown here is derived from an EMBL/GenBank/DDBJ whole genome shotgun (WGS) entry which is preliminary data.</text>
</comment>
<evidence type="ECO:0000256" key="16">
    <source>
        <dbReference type="PROSITE-ProRule" id="PRU00209"/>
    </source>
</evidence>
<keyword evidence="13 15" id="KW-0030">Aminoacyl-tRNA synthetase</keyword>
<dbReference type="EC" id="6.1.1.20" evidence="15"/>
<dbReference type="GO" id="GO:0004826">
    <property type="term" value="F:phenylalanine-tRNA ligase activity"/>
    <property type="evidence" value="ECO:0007669"/>
    <property type="project" value="UniProtKB-EC"/>
</dbReference>
<dbReference type="InterPro" id="IPR002547">
    <property type="entry name" value="tRNA-bd_dom"/>
</dbReference>
<evidence type="ECO:0000256" key="14">
    <source>
        <dbReference type="ARBA" id="ARBA00049255"/>
    </source>
</evidence>
<feature type="domain" description="FDX-ACB" evidence="18">
    <location>
        <begin position="754"/>
        <end position="847"/>
    </location>
</feature>
<comment type="catalytic activity">
    <reaction evidence="14 15">
        <text>tRNA(Phe) + L-phenylalanine + ATP = L-phenylalanyl-tRNA(Phe) + AMP + diphosphate + H(+)</text>
        <dbReference type="Rhea" id="RHEA:19413"/>
        <dbReference type="Rhea" id="RHEA-COMP:9668"/>
        <dbReference type="Rhea" id="RHEA-COMP:9699"/>
        <dbReference type="ChEBI" id="CHEBI:15378"/>
        <dbReference type="ChEBI" id="CHEBI:30616"/>
        <dbReference type="ChEBI" id="CHEBI:33019"/>
        <dbReference type="ChEBI" id="CHEBI:58095"/>
        <dbReference type="ChEBI" id="CHEBI:78442"/>
        <dbReference type="ChEBI" id="CHEBI:78531"/>
        <dbReference type="ChEBI" id="CHEBI:456215"/>
        <dbReference type="EC" id="6.1.1.20"/>
    </reaction>
</comment>
<keyword evidence="6 15" id="KW-0436">Ligase</keyword>
<dbReference type="InterPro" id="IPR045864">
    <property type="entry name" value="aa-tRNA-synth_II/BPL/LPL"/>
</dbReference>
<evidence type="ECO:0000256" key="2">
    <source>
        <dbReference type="ARBA" id="ARBA00008653"/>
    </source>
</evidence>
<dbReference type="InterPro" id="IPR005147">
    <property type="entry name" value="tRNA_synthase_B5-dom"/>
</dbReference>
<evidence type="ECO:0000256" key="4">
    <source>
        <dbReference type="ARBA" id="ARBA00022490"/>
    </source>
</evidence>
<dbReference type="InterPro" id="IPR020825">
    <property type="entry name" value="Phe-tRNA_synthase-like_B3/B4"/>
</dbReference>
<evidence type="ECO:0000256" key="3">
    <source>
        <dbReference type="ARBA" id="ARBA00011209"/>
    </source>
</evidence>
<feature type="binding site" evidence="15">
    <location>
        <position position="491"/>
    </location>
    <ligand>
        <name>Mg(2+)</name>
        <dbReference type="ChEBI" id="CHEBI:18420"/>
        <note>shared with alpha subunit</note>
    </ligand>
</feature>
<evidence type="ECO:0000259" key="18">
    <source>
        <dbReference type="PROSITE" id="PS51447"/>
    </source>
</evidence>
<keyword evidence="9 15" id="KW-0067">ATP-binding</keyword>
<keyword evidence="10 15" id="KW-0460">Magnesium</keyword>
<dbReference type="InterPro" id="IPR005146">
    <property type="entry name" value="B3/B4_tRNA-bd"/>
</dbReference>
<name>A0ABR9JCQ2_9MICC</name>
<reference evidence="20 21" key="1">
    <citation type="submission" date="2020-10" db="EMBL/GenBank/DDBJ databases">
        <title>Sequencing the genomes of 1000 actinobacteria strains.</title>
        <authorList>
            <person name="Klenk H.-P."/>
        </authorList>
    </citation>
    <scope>NUCLEOTIDE SEQUENCE [LARGE SCALE GENOMIC DNA]</scope>
    <source>
        <strain evidence="20 21">DSM 15666</strain>
    </source>
</reference>
<evidence type="ECO:0000313" key="21">
    <source>
        <dbReference type="Proteomes" id="UP000643525"/>
    </source>
</evidence>
<dbReference type="SUPFAM" id="SSF56037">
    <property type="entry name" value="PheT/TilS domain"/>
    <property type="match status" value="1"/>
</dbReference>
<dbReference type="InterPro" id="IPR045060">
    <property type="entry name" value="Phe-tRNA-ligase_IIc_bsu"/>
</dbReference>
<comment type="similarity">
    <text evidence="2 15">Belongs to the phenylalanyl-tRNA synthetase beta subunit family. Type 1 subfamily.</text>
</comment>
<dbReference type="Pfam" id="PF03484">
    <property type="entry name" value="B5"/>
    <property type="match status" value="1"/>
</dbReference>
<dbReference type="InterPro" id="IPR009061">
    <property type="entry name" value="DNA-bd_dom_put_sf"/>
</dbReference>
<dbReference type="SMART" id="SM00874">
    <property type="entry name" value="B5"/>
    <property type="match status" value="1"/>
</dbReference>
<dbReference type="PROSITE" id="PS51483">
    <property type="entry name" value="B5"/>
    <property type="match status" value="1"/>
</dbReference>
<comment type="caution">
    <text evidence="15">Lacks conserved residue(s) required for the propagation of feature annotation.</text>
</comment>
<evidence type="ECO:0000256" key="15">
    <source>
        <dbReference type="HAMAP-Rule" id="MF_00283"/>
    </source>
</evidence>
<dbReference type="InterPro" id="IPR005121">
    <property type="entry name" value="Fdx_antiC-bd"/>
</dbReference>
<evidence type="ECO:0000256" key="9">
    <source>
        <dbReference type="ARBA" id="ARBA00022840"/>
    </source>
</evidence>
<dbReference type="Pfam" id="PF03147">
    <property type="entry name" value="FDX-ACB"/>
    <property type="match status" value="1"/>
</dbReference>
<dbReference type="HAMAP" id="MF_00283">
    <property type="entry name" value="Phe_tRNA_synth_beta1"/>
    <property type="match status" value="1"/>
</dbReference>
<dbReference type="InterPro" id="IPR004532">
    <property type="entry name" value="Phe-tRNA-ligase_IIc_bsu_bact"/>
</dbReference>
<dbReference type="Proteomes" id="UP000643525">
    <property type="component" value="Unassembled WGS sequence"/>
</dbReference>
<protein>
    <recommendedName>
        <fullName evidence="15">Phenylalanine--tRNA ligase beta subunit</fullName>
        <ecNumber evidence="15">6.1.1.20</ecNumber>
    </recommendedName>
    <alternativeName>
        <fullName evidence="15">Phenylalanyl-tRNA synthetase beta subunit</fullName>
        <shortName evidence="15">PheRS</shortName>
    </alternativeName>
</protein>
<evidence type="ECO:0000256" key="7">
    <source>
        <dbReference type="ARBA" id="ARBA00022723"/>
    </source>
</evidence>
<feature type="domain" description="B5" evidence="19">
    <location>
        <begin position="428"/>
        <end position="503"/>
    </location>
</feature>
<dbReference type="InterPro" id="IPR012340">
    <property type="entry name" value="NA-bd_OB-fold"/>
</dbReference>
<organism evidence="20 21">
    <name type="scientific">Nesterenkonia lutea</name>
    <dbReference type="NCBI Taxonomy" id="272919"/>
    <lineage>
        <taxon>Bacteria</taxon>
        <taxon>Bacillati</taxon>
        <taxon>Actinomycetota</taxon>
        <taxon>Actinomycetes</taxon>
        <taxon>Micrococcales</taxon>
        <taxon>Micrococcaceae</taxon>
        <taxon>Nesterenkonia</taxon>
    </lineage>
</organism>
<dbReference type="PROSITE" id="PS51447">
    <property type="entry name" value="FDX_ACB"/>
    <property type="match status" value="1"/>
</dbReference>